<evidence type="ECO:0000313" key="1">
    <source>
        <dbReference type="EMBL" id="TFK62580.1"/>
    </source>
</evidence>
<organism evidence="1 2">
    <name type="scientific">Pluteus cervinus</name>
    <dbReference type="NCBI Taxonomy" id="181527"/>
    <lineage>
        <taxon>Eukaryota</taxon>
        <taxon>Fungi</taxon>
        <taxon>Dikarya</taxon>
        <taxon>Basidiomycota</taxon>
        <taxon>Agaricomycotina</taxon>
        <taxon>Agaricomycetes</taxon>
        <taxon>Agaricomycetidae</taxon>
        <taxon>Agaricales</taxon>
        <taxon>Pluteineae</taxon>
        <taxon>Pluteaceae</taxon>
        <taxon>Pluteus</taxon>
    </lineage>
</organism>
<reference evidence="1 2" key="1">
    <citation type="journal article" date="2019" name="Nat. Ecol. Evol.">
        <title>Megaphylogeny resolves global patterns of mushroom evolution.</title>
        <authorList>
            <person name="Varga T."/>
            <person name="Krizsan K."/>
            <person name="Foldi C."/>
            <person name="Dima B."/>
            <person name="Sanchez-Garcia M."/>
            <person name="Sanchez-Ramirez S."/>
            <person name="Szollosi G.J."/>
            <person name="Szarkandi J.G."/>
            <person name="Papp V."/>
            <person name="Albert L."/>
            <person name="Andreopoulos W."/>
            <person name="Angelini C."/>
            <person name="Antonin V."/>
            <person name="Barry K.W."/>
            <person name="Bougher N.L."/>
            <person name="Buchanan P."/>
            <person name="Buyck B."/>
            <person name="Bense V."/>
            <person name="Catcheside P."/>
            <person name="Chovatia M."/>
            <person name="Cooper J."/>
            <person name="Damon W."/>
            <person name="Desjardin D."/>
            <person name="Finy P."/>
            <person name="Geml J."/>
            <person name="Haridas S."/>
            <person name="Hughes K."/>
            <person name="Justo A."/>
            <person name="Karasinski D."/>
            <person name="Kautmanova I."/>
            <person name="Kiss B."/>
            <person name="Kocsube S."/>
            <person name="Kotiranta H."/>
            <person name="LaButti K.M."/>
            <person name="Lechner B.E."/>
            <person name="Liimatainen K."/>
            <person name="Lipzen A."/>
            <person name="Lukacs Z."/>
            <person name="Mihaltcheva S."/>
            <person name="Morgado L.N."/>
            <person name="Niskanen T."/>
            <person name="Noordeloos M.E."/>
            <person name="Ohm R.A."/>
            <person name="Ortiz-Santana B."/>
            <person name="Ovrebo C."/>
            <person name="Racz N."/>
            <person name="Riley R."/>
            <person name="Savchenko A."/>
            <person name="Shiryaev A."/>
            <person name="Soop K."/>
            <person name="Spirin V."/>
            <person name="Szebenyi C."/>
            <person name="Tomsovsky M."/>
            <person name="Tulloss R.E."/>
            <person name="Uehling J."/>
            <person name="Grigoriev I.V."/>
            <person name="Vagvolgyi C."/>
            <person name="Papp T."/>
            <person name="Martin F.M."/>
            <person name="Miettinen O."/>
            <person name="Hibbett D.S."/>
            <person name="Nagy L.G."/>
        </authorList>
    </citation>
    <scope>NUCLEOTIDE SEQUENCE [LARGE SCALE GENOMIC DNA]</scope>
    <source>
        <strain evidence="1 2">NL-1719</strain>
    </source>
</reference>
<evidence type="ECO:0000313" key="2">
    <source>
        <dbReference type="Proteomes" id="UP000308600"/>
    </source>
</evidence>
<sequence length="277" mass="31188">MFLLRAYLILVFGDIPAISMIMRIKGHNGIIPCRMCKITGLRVPDARATTHYVPLDRSQHPLVQDSPDDTVVVKYNPLSLPLRTHSEFLKQAHDVQFALTTAESERLAKRSGVKGIPILSCLSSLEFPTSFPYDFMHLIFENVLKNLVLLWTGKYKNLNEGSGAYQLPKKVWDAIGAATAALGSSIPGAFGARPPNVAEAGSASTADTWCFWLCYLGPILLSQRFKRRIYFKHFVDLAQLIHICLQFEITATEIQKLRIGFAKWVEKYEQYVIDQLS</sequence>
<keyword evidence="2" id="KW-1185">Reference proteome</keyword>
<dbReference type="Proteomes" id="UP000308600">
    <property type="component" value="Unassembled WGS sequence"/>
</dbReference>
<gene>
    <name evidence="1" type="ORF">BDN72DRAFT_776911</name>
</gene>
<accession>A0ACD3AA82</accession>
<name>A0ACD3AA82_9AGAR</name>
<protein>
    <submittedName>
        <fullName evidence="1">Uncharacterized protein</fullName>
    </submittedName>
</protein>
<proteinExistence type="predicted"/>
<dbReference type="EMBL" id="ML208572">
    <property type="protein sequence ID" value="TFK62580.1"/>
    <property type="molecule type" value="Genomic_DNA"/>
</dbReference>